<organism evidence="8 9">
    <name type="scientific">Galbibacter marinus</name>
    <dbReference type="NCBI Taxonomy" id="555500"/>
    <lineage>
        <taxon>Bacteria</taxon>
        <taxon>Pseudomonadati</taxon>
        <taxon>Bacteroidota</taxon>
        <taxon>Flavobacteriia</taxon>
        <taxon>Flavobacteriales</taxon>
        <taxon>Flavobacteriaceae</taxon>
        <taxon>Galbibacter</taxon>
    </lineage>
</organism>
<evidence type="ECO:0000256" key="5">
    <source>
        <dbReference type="ARBA" id="ARBA00023237"/>
    </source>
</evidence>
<dbReference type="eggNOG" id="COG0436">
    <property type="taxonomic scope" value="Bacteria"/>
</dbReference>
<dbReference type="Pfam" id="PF14322">
    <property type="entry name" value="SusD-like_3"/>
    <property type="match status" value="1"/>
</dbReference>
<keyword evidence="4" id="KW-0472">Membrane</keyword>
<evidence type="ECO:0000256" key="2">
    <source>
        <dbReference type="ARBA" id="ARBA00006275"/>
    </source>
</evidence>
<dbReference type="SUPFAM" id="SSF48452">
    <property type="entry name" value="TPR-like"/>
    <property type="match status" value="1"/>
</dbReference>
<dbReference type="InterPro" id="IPR012944">
    <property type="entry name" value="SusD_RagB_dom"/>
</dbReference>
<dbReference type="GO" id="GO:0009279">
    <property type="term" value="C:cell outer membrane"/>
    <property type="evidence" value="ECO:0007669"/>
    <property type="project" value="UniProtKB-SubCell"/>
</dbReference>
<protein>
    <submittedName>
        <fullName evidence="8">RagB/SusD domain-containing protein</fullName>
    </submittedName>
</protein>
<dbReference type="PATRIC" id="fig|555500.3.peg.1620"/>
<dbReference type="Gene3D" id="1.25.40.390">
    <property type="match status" value="1"/>
</dbReference>
<dbReference type="EMBL" id="AMSG01000008">
    <property type="protein sequence ID" value="EKF55356.1"/>
    <property type="molecule type" value="Genomic_DNA"/>
</dbReference>
<evidence type="ECO:0000256" key="3">
    <source>
        <dbReference type="ARBA" id="ARBA00022729"/>
    </source>
</evidence>
<evidence type="ECO:0000259" key="6">
    <source>
        <dbReference type="Pfam" id="PF07980"/>
    </source>
</evidence>
<feature type="domain" description="RagB/SusD" evidence="6">
    <location>
        <begin position="258"/>
        <end position="539"/>
    </location>
</feature>
<proteinExistence type="inferred from homology"/>
<evidence type="ECO:0000313" key="9">
    <source>
        <dbReference type="Proteomes" id="UP000007364"/>
    </source>
</evidence>
<evidence type="ECO:0000256" key="1">
    <source>
        <dbReference type="ARBA" id="ARBA00004442"/>
    </source>
</evidence>
<keyword evidence="3" id="KW-0732">Signal</keyword>
<keyword evidence="5" id="KW-0998">Cell outer membrane</keyword>
<dbReference type="RefSeq" id="WP_008991418.1">
    <property type="nucleotide sequence ID" value="NZ_AMSG01000008.1"/>
</dbReference>
<dbReference type="Pfam" id="PF07980">
    <property type="entry name" value="SusD_RagB"/>
    <property type="match status" value="1"/>
</dbReference>
<evidence type="ECO:0000313" key="8">
    <source>
        <dbReference type="EMBL" id="EKF55356.1"/>
    </source>
</evidence>
<comment type="subcellular location">
    <subcellularLocation>
        <location evidence="1">Cell outer membrane</location>
    </subcellularLocation>
</comment>
<dbReference type="InterPro" id="IPR033985">
    <property type="entry name" value="SusD-like_N"/>
</dbReference>
<dbReference type="InterPro" id="IPR011990">
    <property type="entry name" value="TPR-like_helical_dom_sf"/>
</dbReference>
<dbReference type="OrthoDB" id="5694214at2"/>
<comment type="caution">
    <text evidence="8">The sequence shown here is derived from an EMBL/GenBank/DDBJ whole genome shotgun (WGS) entry which is preliminary data.</text>
</comment>
<gene>
    <name evidence="8" type="ORF">I215_07816</name>
</gene>
<dbReference type="Proteomes" id="UP000007364">
    <property type="component" value="Unassembled WGS sequence"/>
</dbReference>
<dbReference type="STRING" id="555500.I215_07816"/>
<sequence length="540" mass="60458">MKFKHIIYTAAIFGFTMFSCDDYIEEENLSNVDGESFYTTEAGFETLVNANYAQLKDIYGNEPWLFSAGTDLYAEGRDQEPPGLSQYIQLTPSAAGVDQLYTSCYRAIQSANMAIHYGELNTQNSTISQRIGEVRYLRANAYFLLVQTYGGVGLVTEYLDSPILTFDRNSAEEVYSFVISELEMALSAVSGGAFAGRVNKRAVQHLLAKVHLTRAYESFAGSDDFSKAAGYADDAIAGQSLTIPFEELWTPGNEMNAETLFSVQFSEESASTDPTNLGHMQNLFFSSYLGGAEISGDAPYRSYNLCPTQFAISLYDQGDQRWEATFMTQAFERYYDYYDQADHSSLVVAHYYAPKWASSEADLAAYQSLHPQAIIHPYGEYVPSVSRNLDYQTIPVKKFDDPQAPFDGGRTSTRDLILSRLGETYLIAAEAYLQSGNASTALDRLNQVRNRANATPATAAELDIDYILDERARELLGEYHRWFDLKRTGKLVERASLHHYLIEESNFAGANGELKILRPIPQDAIDLNQNKDFPQNPAYQ</sequence>
<comment type="similarity">
    <text evidence="2">Belongs to the SusD family.</text>
</comment>
<evidence type="ECO:0000256" key="4">
    <source>
        <dbReference type="ARBA" id="ARBA00023136"/>
    </source>
</evidence>
<reference evidence="8 9" key="1">
    <citation type="journal article" date="2012" name="J. Bacteriol.">
        <title>Genome Sequence of Galbibacter marinum Type Strain ck-I2-15.</title>
        <authorList>
            <person name="Lai Q."/>
            <person name="Li C."/>
            <person name="Shao Z."/>
        </authorList>
    </citation>
    <scope>NUCLEOTIDE SEQUENCE [LARGE SCALE GENOMIC DNA]</scope>
    <source>
        <strain evidence="9">ck-I2-15</strain>
    </source>
</reference>
<keyword evidence="9" id="KW-1185">Reference proteome</keyword>
<name>K2Q3E0_9FLAO</name>
<dbReference type="AlphaFoldDB" id="K2Q3E0"/>
<accession>K2Q3E0</accession>
<dbReference type="PROSITE" id="PS51257">
    <property type="entry name" value="PROKAR_LIPOPROTEIN"/>
    <property type="match status" value="1"/>
</dbReference>
<evidence type="ECO:0000259" key="7">
    <source>
        <dbReference type="Pfam" id="PF14322"/>
    </source>
</evidence>
<feature type="domain" description="SusD-like N-terminal" evidence="7">
    <location>
        <begin position="39"/>
        <end position="212"/>
    </location>
</feature>